<reference evidence="2" key="1">
    <citation type="submission" date="2021-06" db="EMBL/GenBank/DDBJ databases">
        <title>Comparative genomics, transcriptomics and evolutionary studies reveal genomic signatures of adaptation to plant cell wall in hemibiotrophic fungi.</title>
        <authorList>
            <consortium name="DOE Joint Genome Institute"/>
            <person name="Baroncelli R."/>
            <person name="Diaz J.F."/>
            <person name="Benocci T."/>
            <person name="Peng M."/>
            <person name="Battaglia E."/>
            <person name="Haridas S."/>
            <person name="Andreopoulos W."/>
            <person name="Labutti K."/>
            <person name="Pangilinan J."/>
            <person name="Floch G.L."/>
            <person name="Makela M.R."/>
            <person name="Henrissat B."/>
            <person name="Grigoriev I.V."/>
            <person name="Crouch J.A."/>
            <person name="De Vries R.P."/>
            <person name="Sukno S.A."/>
            <person name="Thon M.R."/>
        </authorList>
    </citation>
    <scope>NUCLEOTIDE SEQUENCE</scope>
    <source>
        <strain evidence="2">CBS 125086</strain>
    </source>
</reference>
<feature type="region of interest" description="Disordered" evidence="1">
    <location>
        <begin position="111"/>
        <end position="156"/>
    </location>
</feature>
<keyword evidence="3" id="KW-1185">Reference proteome</keyword>
<protein>
    <submittedName>
        <fullName evidence="2">Uncharacterized protein</fullName>
    </submittedName>
</protein>
<sequence length="156" mass="17524">MRSNSCADETLKRRRGGLGHVPRSSIAGRLRHHTTLRLMEVSGSFLYNLPEYCHSTFCLSKMPSQMRNISAGSVKRIECTRHGDKEANPFDPCSCPWTSPLSEVMYVSDHHRREKQETNRKKKKIGSDGGVLPRTEGTPSNPAFHTQCADSNQPLI</sequence>
<dbReference type="GeneID" id="85436531"/>
<proteinExistence type="predicted"/>
<name>A0AAD8PUJ9_9PEZI</name>
<evidence type="ECO:0000256" key="1">
    <source>
        <dbReference type="SAM" id="MobiDB-lite"/>
    </source>
</evidence>
<dbReference type="AlphaFoldDB" id="A0AAD8PUJ9"/>
<dbReference type="EMBL" id="JAHLJV010000054">
    <property type="protein sequence ID" value="KAK1580512.1"/>
    <property type="molecule type" value="Genomic_DNA"/>
</dbReference>
<dbReference type="Proteomes" id="UP001230504">
    <property type="component" value="Unassembled WGS sequence"/>
</dbReference>
<feature type="compositionally biased region" description="Polar residues" evidence="1">
    <location>
        <begin position="137"/>
        <end position="156"/>
    </location>
</feature>
<evidence type="ECO:0000313" key="3">
    <source>
        <dbReference type="Proteomes" id="UP001230504"/>
    </source>
</evidence>
<gene>
    <name evidence="2" type="ORF">LY79DRAFT_302378</name>
</gene>
<accession>A0AAD8PUJ9</accession>
<organism evidence="2 3">
    <name type="scientific">Colletotrichum navitas</name>
    <dbReference type="NCBI Taxonomy" id="681940"/>
    <lineage>
        <taxon>Eukaryota</taxon>
        <taxon>Fungi</taxon>
        <taxon>Dikarya</taxon>
        <taxon>Ascomycota</taxon>
        <taxon>Pezizomycotina</taxon>
        <taxon>Sordariomycetes</taxon>
        <taxon>Hypocreomycetidae</taxon>
        <taxon>Glomerellales</taxon>
        <taxon>Glomerellaceae</taxon>
        <taxon>Colletotrichum</taxon>
        <taxon>Colletotrichum graminicola species complex</taxon>
    </lineage>
</organism>
<evidence type="ECO:0000313" key="2">
    <source>
        <dbReference type="EMBL" id="KAK1580512.1"/>
    </source>
</evidence>
<comment type="caution">
    <text evidence="2">The sequence shown here is derived from an EMBL/GenBank/DDBJ whole genome shotgun (WGS) entry which is preliminary data.</text>
</comment>
<dbReference type="RefSeq" id="XP_060411549.1">
    <property type="nucleotide sequence ID" value="XM_060552291.1"/>
</dbReference>